<dbReference type="eggNOG" id="COG0531">
    <property type="taxonomic scope" value="Bacteria"/>
</dbReference>
<gene>
    <name evidence="6" type="ORF">LOSG293_040150</name>
</gene>
<keyword evidence="3 5" id="KW-1133">Transmembrane helix</keyword>
<dbReference type="GO" id="GO:0016020">
    <property type="term" value="C:membrane"/>
    <property type="evidence" value="ECO:0007669"/>
    <property type="project" value="UniProtKB-SubCell"/>
</dbReference>
<feature type="transmembrane region" description="Helical" evidence="5">
    <location>
        <begin position="370"/>
        <end position="387"/>
    </location>
</feature>
<feature type="transmembrane region" description="Helical" evidence="5">
    <location>
        <begin position="218"/>
        <end position="242"/>
    </location>
</feature>
<dbReference type="Gene3D" id="1.20.1740.10">
    <property type="entry name" value="Amino acid/polyamine transporter I"/>
    <property type="match status" value="1"/>
</dbReference>
<dbReference type="PANTHER" id="PTHR47547:SF1">
    <property type="entry name" value="ASPARTATE-PROTON SYMPORTER"/>
    <property type="match status" value="1"/>
</dbReference>
<dbReference type="InterPro" id="IPR002293">
    <property type="entry name" value="AA/rel_permease1"/>
</dbReference>
<comment type="caution">
    <text evidence="6">The sequence shown here is derived from an EMBL/GenBank/DDBJ whole genome shotgun (WGS) entry which is preliminary data.</text>
</comment>
<reference evidence="6" key="1">
    <citation type="journal article" date="2014" name="Genome Announc.">
        <title>Draft Genome Sequence of Lactobacillus oryzae Strain SG293T.</title>
        <authorList>
            <person name="Tanizawa Y."/>
            <person name="Fujisawa T."/>
            <person name="Mochizuki T."/>
            <person name="Kaminuma E."/>
            <person name="Nakamura Y."/>
            <person name="Tohno M."/>
        </authorList>
    </citation>
    <scope>NUCLEOTIDE SEQUENCE [LARGE SCALE GENOMIC DNA]</scope>
    <source>
        <strain evidence="6">SG293</strain>
    </source>
</reference>
<dbReference type="PANTHER" id="PTHR47547">
    <property type="match status" value="1"/>
</dbReference>
<comment type="subcellular location">
    <subcellularLocation>
        <location evidence="1">Membrane</location>
        <topology evidence="1">Multi-pass membrane protein</topology>
    </subcellularLocation>
</comment>
<feature type="transmembrane region" description="Helical" evidence="5">
    <location>
        <begin position="424"/>
        <end position="445"/>
    </location>
</feature>
<accession>A0A081BGV1</accession>
<organism evidence="6 7">
    <name type="scientific">Secundilactobacillus oryzae JCM 18671</name>
    <dbReference type="NCBI Taxonomy" id="1291743"/>
    <lineage>
        <taxon>Bacteria</taxon>
        <taxon>Bacillati</taxon>
        <taxon>Bacillota</taxon>
        <taxon>Bacilli</taxon>
        <taxon>Lactobacillales</taxon>
        <taxon>Lactobacillaceae</taxon>
        <taxon>Secundilactobacillus</taxon>
    </lineage>
</organism>
<evidence type="ECO:0000256" key="2">
    <source>
        <dbReference type="ARBA" id="ARBA00022692"/>
    </source>
</evidence>
<dbReference type="EMBL" id="BBJM01000004">
    <property type="protein sequence ID" value="GAK47269.1"/>
    <property type="molecule type" value="Genomic_DNA"/>
</dbReference>
<name>A0A081BGV1_9LACO</name>
<sequence length="557" mass="62154">MIKQVKTCYNVAAQTRHKGAYAIKTESHKISLFQTVMLALGSLIGSGWLFGSWEASKIAGPASIISWIIGGAVIGIIAYTYIELGAMFPQSGAMSKYAQYSHGPLLGFIAAWANWVSLVTLIPIEAVAAVQYMSTWPWKWANWTHQFIDNGSVTTEGLLLVFVFIIIFTLLNYWSVTLLTRFTSLISIFKIGVPLLTIIMMTMTSFHPGNYGNSLSTFMPYGSAPIFAATTVSGIIFSFDAFQTVINMGGEVRDPKRNIGRGIALSLTISGVIYIVLQSTYITSISPDLLAKVDWHGITFNSPFADLAIMLGIYWLSVLLYMDAFVSPFGTGVSFVASTGRALYAMASNHHVPAFIGKVNMKYGIPQKAILVNMFLSMVMVSIFRTWGTLASVISTSTLIAYLTGPVTVVSLRKMAPKFKRPVTLAAINFWAPLAFVLASLATYWAMWPTTIEVILVILLGFPLYFYYEWKSGWTDFRKQLKSSAWMIGYLIFISIASYIGSHEFNGQDWIKYPYDFVLVIVVSLVFYYWGIRTYYHSRYFDEAQALNERAVQLDEK</sequence>
<feature type="transmembrane region" description="Helical" evidence="5">
    <location>
        <begin position="513"/>
        <end position="531"/>
    </location>
</feature>
<proteinExistence type="predicted"/>
<dbReference type="Proteomes" id="UP000028700">
    <property type="component" value="Unassembled WGS sequence"/>
</dbReference>
<evidence type="ECO:0000256" key="3">
    <source>
        <dbReference type="ARBA" id="ARBA00022989"/>
    </source>
</evidence>
<keyword evidence="4 5" id="KW-0472">Membrane</keyword>
<evidence type="ECO:0000313" key="7">
    <source>
        <dbReference type="Proteomes" id="UP000028700"/>
    </source>
</evidence>
<feature type="transmembrane region" description="Helical" evidence="5">
    <location>
        <begin position="30"/>
        <end position="50"/>
    </location>
</feature>
<evidence type="ECO:0000256" key="1">
    <source>
        <dbReference type="ARBA" id="ARBA00004141"/>
    </source>
</evidence>
<feature type="transmembrane region" description="Helical" evidence="5">
    <location>
        <begin position="185"/>
        <end position="206"/>
    </location>
</feature>
<protein>
    <submittedName>
        <fullName evidence="6">Amino acid:proton symporter</fullName>
    </submittedName>
</protein>
<keyword evidence="2 5" id="KW-0812">Transmembrane</keyword>
<feature type="transmembrane region" description="Helical" evidence="5">
    <location>
        <begin position="451"/>
        <end position="468"/>
    </location>
</feature>
<evidence type="ECO:0000313" key="6">
    <source>
        <dbReference type="EMBL" id="GAK47269.1"/>
    </source>
</evidence>
<feature type="transmembrane region" description="Helical" evidence="5">
    <location>
        <begin position="105"/>
        <end position="133"/>
    </location>
</feature>
<feature type="transmembrane region" description="Helical" evidence="5">
    <location>
        <begin position="263"/>
        <end position="284"/>
    </location>
</feature>
<feature type="transmembrane region" description="Helical" evidence="5">
    <location>
        <begin position="480"/>
        <end position="501"/>
    </location>
</feature>
<feature type="transmembrane region" description="Helical" evidence="5">
    <location>
        <begin position="62"/>
        <end position="84"/>
    </location>
</feature>
<feature type="transmembrane region" description="Helical" evidence="5">
    <location>
        <begin position="304"/>
        <end position="322"/>
    </location>
</feature>
<feature type="transmembrane region" description="Helical" evidence="5">
    <location>
        <begin position="393"/>
        <end position="412"/>
    </location>
</feature>
<dbReference type="Pfam" id="PF13520">
    <property type="entry name" value="AA_permease_2"/>
    <property type="match status" value="1"/>
</dbReference>
<dbReference type="AlphaFoldDB" id="A0A081BGV1"/>
<keyword evidence="7" id="KW-1185">Reference proteome</keyword>
<dbReference type="InterPro" id="IPR052962">
    <property type="entry name" value="AA_Transporter_AGT"/>
</dbReference>
<evidence type="ECO:0000256" key="4">
    <source>
        <dbReference type="ARBA" id="ARBA00023136"/>
    </source>
</evidence>
<feature type="transmembrane region" description="Helical" evidence="5">
    <location>
        <begin position="153"/>
        <end position="173"/>
    </location>
</feature>
<dbReference type="GO" id="GO:0022857">
    <property type="term" value="F:transmembrane transporter activity"/>
    <property type="evidence" value="ECO:0007669"/>
    <property type="project" value="InterPro"/>
</dbReference>
<evidence type="ECO:0000256" key="5">
    <source>
        <dbReference type="SAM" id="Phobius"/>
    </source>
</evidence>